<evidence type="ECO:0000313" key="3">
    <source>
        <dbReference type="EMBL" id="ATB44954.1"/>
    </source>
</evidence>
<reference evidence="3 4" key="1">
    <citation type="submission" date="2017-06" db="EMBL/GenBank/DDBJ databases">
        <title>Sequencing and comparative analysis of myxobacterial genomes.</title>
        <authorList>
            <person name="Rupp O."/>
            <person name="Goesmann A."/>
            <person name="Sogaard-Andersen L."/>
        </authorList>
    </citation>
    <scope>NUCLEOTIDE SEQUENCE [LARGE SCALE GENOMIC DNA]</scope>
    <source>
        <strain evidence="3 4">DSM 14697</strain>
    </source>
</reference>
<protein>
    <recommendedName>
        <fullName evidence="2">SbsA Ig-like domain-containing protein</fullName>
    </recommendedName>
</protein>
<dbReference type="InterPro" id="IPR032812">
    <property type="entry name" value="SbsA_Ig"/>
</dbReference>
<keyword evidence="4" id="KW-1185">Reference proteome</keyword>
<dbReference type="KEGG" id="mmas:MYMAC_000537"/>
<dbReference type="Gene3D" id="2.60.40.1220">
    <property type="match status" value="1"/>
</dbReference>
<gene>
    <name evidence="3" type="ORF">MYMAC_000537</name>
</gene>
<feature type="domain" description="SbsA Ig-like" evidence="2">
    <location>
        <begin position="16"/>
        <end position="120"/>
    </location>
</feature>
<organism evidence="3 4">
    <name type="scientific">Corallococcus macrosporus DSM 14697</name>
    <dbReference type="NCBI Taxonomy" id="1189310"/>
    <lineage>
        <taxon>Bacteria</taxon>
        <taxon>Pseudomonadati</taxon>
        <taxon>Myxococcota</taxon>
        <taxon>Myxococcia</taxon>
        <taxon>Myxococcales</taxon>
        <taxon>Cystobacterineae</taxon>
        <taxon>Myxococcaceae</taxon>
        <taxon>Corallococcus</taxon>
    </lineage>
</organism>
<keyword evidence="1" id="KW-0732">Signal</keyword>
<accession>A0A250JM46</accession>
<dbReference type="SUPFAM" id="SSF89372">
    <property type="entry name" value="Fucose-specific lectin"/>
    <property type="match status" value="2"/>
</dbReference>
<evidence type="ECO:0000313" key="4">
    <source>
        <dbReference type="Proteomes" id="UP000217343"/>
    </source>
</evidence>
<evidence type="ECO:0000259" key="2">
    <source>
        <dbReference type="Pfam" id="PF13205"/>
    </source>
</evidence>
<proteinExistence type="predicted"/>
<sequence>MGGRTFVSEARSLVVDRTAPRLVQQMPLPGTRSVSVWQPIQAVFSEALEPGTVTSESVALLSDGAEIAAVPRLSPDGASLELIVEGALPVDTVVSVEFATSLTDLAGNAVVQPAEAWEWTAPGYLPLGGAVSRAPEEYETARFVSLSVDADDQPVVAYVNGSVRELLGVYVKRWDGSSWQPMGEVLGESEYGAYIANSILKTPDGRAPLVAWLQSVSGSPVSAHVRRWENGAWTAVGAPVNPLMESAGVGSFAFEANADGAMVMAFREYWGGQSQVSVWQWNGSAWAVLGGALKVNPTWSVNGLSLMLDTAGRPVVLWGETGPDQNTQVYIQRWNGTGWDTQAPPLTGLPRATALDGSDSLIRVGASLNSDGALDVLAFRFDGSSWVRMGSHVVGGLFPGRTDTGVSQLRIDKQGNMVALLVEPELADGPALSYVQRWDGAAWKPVGGLLRPRPDGVPQYSRLAMNDLGEPILARIEAIAGDFNRTHLYVYRPNN</sequence>
<dbReference type="Pfam" id="PF13205">
    <property type="entry name" value="Big_5"/>
    <property type="match status" value="1"/>
</dbReference>
<dbReference type="InterPro" id="IPR014755">
    <property type="entry name" value="Cu-Rt/internalin_Ig-like"/>
</dbReference>
<dbReference type="EMBL" id="CP022203">
    <property type="protein sequence ID" value="ATB44954.1"/>
    <property type="molecule type" value="Genomic_DNA"/>
</dbReference>
<evidence type="ECO:0000256" key="1">
    <source>
        <dbReference type="ARBA" id="ARBA00022729"/>
    </source>
</evidence>
<name>A0A250JM46_9BACT</name>
<dbReference type="AlphaFoldDB" id="A0A250JM46"/>
<dbReference type="Proteomes" id="UP000217343">
    <property type="component" value="Chromosome"/>
</dbReference>